<comment type="pathway">
    <text evidence="2">Protein modification; protein ubiquitination.</text>
</comment>
<dbReference type="SUPFAM" id="SSF57850">
    <property type="entry name" value="RING/U-box"/>
    <property type="match status" value="1"/>
</dbReference>
<keyword evidence="10" id="KW-0812">Transmembrane</keyword>
<keyword evidence="5 9" id="KW-0863">Zinc-finger</keyword>
<evidence type="ECO:0000256" key="2">
    <source>
        <dbReference type="ARBA" id="ARBA00004906"/>
    </source>
</evidence>
<evidence type="ECO:0000256" key="7">
    <source>
        <dbReference type="ARBA" id="ARBA00022833"/>
    </source>
</evidence>
<evidence type="ECO:0000256" key="8">
    <source>
        <dbReference type="ARBA" id="ARBA00024209"/>
    </source>
</evidence>
<dbReference type="OrthoDB" id="8062037at2759"/>
<keyword evidence="10" id="KW-1133">Transmembrane helix</keyword>
<dbReference type="InterPro" id="IPR013083">
    <property type="entry name" value="Znf_RING/FYVE/PHD"/>
</dbReference>
<comment type="catalytic activity">
    <reaction evidence="1">
        <text>S-ubiquitinyl-[E2 ubiquitin-conjugating enzyme]-L-cysteine + [acceptor protein]-L-lysine = [E2 ubiquitin-conjugating enzyme]-L-cysteine + N(6)-ubiquitinyl-[acceptor protein]-L-lysine.</text>
        <dbReference type="EC" id="2.3.2.27"/>
    </reaction>
</comment>
<keyword evidence="7" id="KW-0862">Zinc</keyword>
<dbReference type="Gene3D" id="3.30.40.10">
    <property type="entry name" value="Zinc/RING finger domain, C3HC4 (zinc finger)"/>
    <property type="match status" value="1"/>
</dbReference>
<dbReference type="PANTHER" id="PTHR14155">
    <property type="entry name" value="RING FINGER DOMAIN-CONTAINING"/>
    <property type="match status" value="1"/>
</dbReference>
<evidence type="ECO:0000256" key="1">
    <source>
        <dbReference type="ARBA" id="ARBA00000900"/>
    </source>
</evidence>
<sequence length="122" mass="14169">MDDVLKPYLIVITIGIIIIILIIWCDSPIPTELPPETINQTPQPQEDIETGQRKVSIFKDIKGEEEEGCGKRCCPICLEEYEDDHEIRRLKKCGHVFHRFCVDSWLERDRSCPSCRRSVDLI</sequence>
<dbReference type="PANTHER" id="PTHR14155:SF622">
    <property type="entry name" value="RING_U-BOX SUPERFAMILY PROTEIN"/>
    <property type="match status" value="1"/>
</dbReference>
<proteinExistence type="inferred from homology"/>
<dbReference type="GO" id="GO:0061630">
    <property type="term" value="F:ubiquitin protein ligase activity"/>
    <property type="evidence" value="ECO:0007669"/>
    <property type="project" value="UniProtKB-EC"/>
</dbReference>
<keyword evidence="6" id="KW-0833">Ubl conjugation pathway</keyword>
<dbReference type="InterPro" id="IPR001841">
    <property type="entry name" value="Znf_RING"/>
</dbReference>
<evidence type="ECO:0000256" key="9">
    <source>
        <dbReference type="PROSITE-ProRule" id="PRU00175"/>
    </source>
</evidence>
<dbReference type="FunFam" id="3.30.40.10:FF:000988">
    <property type="entry name" value="RING/U-box superfamily protein"/>
    <property type="match status" value="1"/>
</dbReference>
<dbReference type="EMBL" id="CACVBM020001422">
    <property type="protein sequence ID" value="CAA7049655.1"/>
    <property type="molecule type" value="Genomic_DNA"/>
</dbReference>
<feature type="transmembrane region" description="Helical" evidence="10">
    <location>
        <begin position="7"/>
        <end position="24"/>
    </location>
</feature>
<dbReference type="SMART" id="SM00184">
    <property type="entry name" value="RING"/>
    <property type="match status" value="1"/>
</dbReference>
<dbReference type="PROSITE" id="PS50089">
    <property type="entry name" value="ZF_RING_2"/>
    <property type="match status" value="1"/>
</dbReference>
<comment type="similarity">
    <text evidence="8">Belongs to the RING-type zinc finger family. ATL subfamily.</text>
</comment>
<comment type="caution">
    <text evidence="12">The sequence shown here is derived from an EMBL/GenBank/DDBJ whole genome shotgun (WGS) entry which is preliminary data.</text>
</comment>
<evidence type="ECO:0000256" key="6">
    <source>
        <dbReference type="ARBA" id="ARBA00022786"/>
    </source>
</evidence>
<dbReference type="GO" id="GO:0008270">
    <property type="term" value="F:zinc ion binding"/>
    <property type="evidence" value="ECO:0007669"/>
    <property type="project" value="UniProtKB-KW"/>
</dbReference>
<organism evidence="12 13">
    <name type="scientific">Microthlaspi erraticum</name>
    <dbReference type="NCBI Taxonomy" id="1685480"/>
    <lineage>
        <taxon>Eukaryota</taxon>
        <taxon>Viridiplantae</taxon>
        <taxon>Streptophyta</taxon>
        <taxon>Embryophyta</taxon>
        <taxon>Tracheophyta</taxon>
        <taxon>Spermatophyta</taxon>
        <taxon>Magnoliopsida</taxon>
        <taxon>eudicotyledons</taxon>
        <taxon>Gunneridae</taxon>
        <taxon>Pentapetalae</taxon>
        <taxon>rosids</taxon>
        <taxon>malvids</taxon>
        <taxon>Brassicales</taxon>
        <taxon>Brassicaceae</taxon>
        <taxon>Coluteocarpeae</taxon>
        <taxon>Microthlaspi</taxon>
    </lineage>
</organism>
<keyword evidence="4" id="KW-0479">Metal-binding</keyword>
<dbReference type="EC" id="2.3.2.27" evidence="3"/>
<dbReference type="Proteomes" id="UP000467841">
    <property type="component" value="Unassembled WGS sequence"/>
</dbReference>
<dbReference type="InterPro" id="IPR053238">
    <property type="entry name" value="RING-H2_zinc_finger"/>
</dbReference>
<evidence type="ECO:0000256" key="4">
    <source>
        <dbReference type="ARBA" id="ARBA00022723"/>
    </source>
</evidence>
<dbReference type="AlphaFoldDB" id="A0A6D2KBN1"/>
<gene>
    <name evidence="12" type="ORF">MERR_LOCUS36890</name>
</gene>
<keyword evidence="13" id="KW-1185">Reference proteome</keyword>
<evidence type="ECO:0000313" key="13">
    <source>
        <dbReference type="Proteomes" id="UP000467841"/>
    </source>
</evidence>
<protein>
    <recommendedName>
        <fullName evidence="3">RING-type E3 ubiquitin transferase</fullName>
        <ecNumber evidence="3">2.3.2.27</ecNumber>
    </recommendedName>
</protein>
<evidence type="ECO:0000256" key="3">
    <source>
        <dbReference type="ARBA" id="ARBA00012483"/>
    </source>
</evidence>
<keyword evidence="10" id="KW-0472">Membrane</keyword>
<evidence type="ECO:0000256" key="10">
    <source>
        <dbReference type="SAM" id="Phobius"/>
    </source>
</evidence>
<name>A0A6D2KBN1_9BRAS</name>
<evidence type="ECO:0000313" key="12">
    <source>
        <dbReference type="EMBL" id="CAA7049655.1"/>
    </source>
</evidence>
<dbReference type="Pfam" id="PF13639">
    <property type="entry name" value="zf-RING_2"/>
    <property type="match status" value="1"/>
</dbReference>
<accession>A0A6D2KBN1</accession>
<feature type="domain" description="RING-type" evidence="11">
    <location>
        <begin position="74"/>
        <end position="116"/>
    </location>
</feature>
<evidence type="ECO:0000259" key="11">
    <source>
        <dbReference type="PROSITE" id="PS50089"/>
    </source>
</evidence>
<reference evidence="12" key="1">
    <citation type="submission" date="2020-01" db="EMBL/GenBank/DDBJ databases">
        <authorList>
            <person name="Mishra B."/>
        </authorList>
    </citation>
    <scope>NUCLEOTIDE SEQUENCE [LARGE SCALE GENOMIC DNA]</scope>
</reference>
<evidence type="ECO:0000256" key="5">
    <source>
        <dbReference type="ARBA" id="ARBA00022771"/>
    </source>
</evidence>